<feature type="domain" description="PD-(D/E)XK nuclease-like" evidence="2">
    <location>
        <begin position="273"/>
        <end position="454"/>
    </location>
</feature>
<reference evidence="3 4" key="1">
    <citation type="journal article" date="2014" name="PLoS ONE">
        <title>De novo Genome Assembly of the Fungal Plant Pathogen Pyrenophora semeniperda.</title>
        <authorList>
            <person name="Soliai M.M."/>
            <person name="Meyer S.E."/>
            <person name="Udall J.A."/>
            <person name="Elzinga D.E."/>
            <person name="Hermansen R.A."/>
            <person name="Bodily P.M."/>
            <person name="Hart A.A."/>
            <person name="Coleman C.E."/>
        </authorList>
    </citation>
    <scope>NUCLEOTIDE SEQUENCE [LARGE SCALE GENOMIC DNA]</scope>
    <source>
        <strain evidence="3 4">CCB06</strain>
        <tissue evidence="3">Mycelium</tissue>
    </source>
</reference>
<dbReference type="AlphaFoldDB" id="A0A3M7LWB2"/>
<gene>
    <name evidence="3" type="ORF">GMOD_00001867</name>
</gene>
<feature type="region of interest" description="Disordered" evidence="1">
    <location>
        <begin position="78"/>
        <end position="184"/>
    </location>
</feature>
<dbReference type="Proteomes" id="UP000265663">
    <property type="component" value="Unassembled WGS sequence"/>
</dbReference>
<feature type="compositionally biased region" description="Basic and acidic residues" evidence="1">
    <location>
        <begin position="94"/>
        <end position="105"/>
    </location>
</feature>
<keyword evidence="4" id="KW-1185">Reference proteome</keyword>
<accession>A0A3M7LWB2</accession>
<name>A0A3M7LWB2_9PLEO</name>
<proteinExistence type="predicted"/>
<organism evidence="3 4">
    <name type="scientific">Pyrenophora seminiperda CCB06</name>
    <dbReference type="NCBI Taxonomy" id="1302712"/>
    <lineage>
        <taxon>Eukaryota</taxon>
        <taxon>Fungi</taxon>
        <taxon>Dikarya</taxon>
        <taxon>Ascomycota</taxon>
        <taxon>Pezizomycotina</taxon>
        <taxon>Dothideomycetes</taxon>
        <taxon>Pleosporomycetidae</taxon>
        <taxon>Pleosporales</taxon>
        <taxon>Pleosporineae</taxon>
        <taxon>Pleosporaceae</taxon>
        <taxon>Pyrenophora</taxon>
    </lineage>
</organism>
<dbReference type="InterPro" id="IPR046797">
    <property type="entry name" value="PDDEXK_12"/>
</dbReference>
<feature type="compositionally biased region" description="Polar residues" evidence="1">
    <location>
        <begin position="78"/>
        <end position="93"/>
    </location>
</feature>
<evidence type="ECO:0000259" key="2">
    <source>
        <dbReference type="Pfam" id="PF20516"/>
    </source>
</evidence>
<dbReference type="OrthoDB" id="4161186at2759"/>
<evidence type="ECO:0000313" key="3">
    <source>
        <dbReference type="EMBL" id="RMZ66525.1"/>
    </source>
</evidence>
<feature type="compositionally biased region" description="Low complexity" evidence="1">
    <location>
        <begin position="162"/>
        <end position="174"/>
    </location>
</feature>
<dbReference type="EMBL" id="KE747809">
    <property type="protein sequence ID" value="RMZ66525.1"/>
    <property type="molecule type" value="Genomic_DNA"/>
</dbReference>
<evidence type="ECO:0000313" key="4">
    <source>
        <dbReference type="Proteomes" id="UP000265663"/>
    </source>
</evidence>
<dbReference type="Pfam" id="PF20516">
    <property type="entry name" value="PDDEXK_12"/>
    <property type="match status" value="1"/>
</dbReference>
<protein>
    <recommendedName>
        <fullName evidence="2">PD-(D/E)XK nuclease-like domain-containing protein</fullName>
    </recommendedName>
</protein>
<sequence>MPLLWLLRHTQSFNNILENSGPYVITMAQYSHKQKDHDKVFDLLHAAPIEKRLDIAYWISKCAPTTIPRKHRRILADTSNTQHHPSTMSGTSEKQQKANDEDVRITRSCTQDAARPGSAMSLRSGKVKSTTSEGGSPSLPRETMSAASDIISEAPSLPPPTSKASRSSAHTRSSSPKKHTITKREDLIHLTPRIDFMLIQEAKDVGVIIHESVRLLLERCEARNASTTPPISLTAANKDLIHITLTDAFEQAGQWRSTTTESHWISVVKNKASTNKNITVVNITSVEISPPSLCPYSSEPGQFNDLDKKIDYAVGLKLSRTARLTLQGAPNFIKSINQTASFVNWHPMFLNVEVKRNYVNRDPAIQLAAWIAAEFRKRKLEKWSLAMPVFAVEIQTDAWLLHLVTAEEVPENPDEFTMFFLGPLHLGNTYTMEDTKRLFHNLCDVARWGHEEYRLWVEEEIIP</sequence>
<evidence type="ECO:0000256" key="1">
    <source>
        <dbReference type="SAM" id="MobiDB-lite"/>
    </source>
</evidence>